<organism evidence="2 3">
    <name type="scientific">Austropuccinia psidii MF-1</name>
    <dbReference type="NCBI Taxonomy" id="1389203"/>
    <lineage>
        <taxon>Eukaryota</taxon>
        <taxon>Fungi</taxon>
        <taxon>Dikarya</taxon>
        <taxon>Basidiomycota</taxon>
        <taxon>Pucciniomycotina</taxon>
        <taxon>Pucciniomycetes</taxon>
        <taxon>Pucciniales</taxon>
        <taxon>Sphaerophragmiaceae</taxon>
        <taxon>Austropuccinia</taxon>
    </lineage>
</organism>
<comment type="caution">
    <text evidence="2">The sequence shown here is derived from an EMBL/GenBank/DDBJ whole genome shotgun (WGS) entry which is preliminary data.</text>
</comment>
<dbReference type="AlphaFoldDB" id="A0A9Q3PZE8"/>
<keyword evidence="3" id="KW-1185">Reference proteome</keyword>
<evidence type="ECO:0000256" key="1">
    <source>
        <dbReference type="SAM" id="MobiDB-lite"/>
    </source>
</evidence>
<gene>
    <name evidence="2" type="ORF">O181_118465</name>
</gene>
<dbReference type="Proteomes" id="UP000765509">
    <property type="component" value="Unassembled WGS sequence"/>
</dbReference>
<reference evidence="2" key="1">
    <citation type="submission" date="2021-03" db="EMBL/GenBank/DDBJ databases">
        <title>Draft genome sequence of rust myrtle Austropuccinia psidii MF-1, a brazilian biotype.</title>
        <authorList>
            <person name="Quecine M.C."/>
            <person name="Pachon D.M.R."/>
            <person name="Bonatelli M.L."/>
            <person name="Correr F.H."/>
            <person name="Franceschini L.M."/>
            <person name="Leite T.F."/>
            <person name="Margarido G.R.A."/>
            <person name="Almeida C.A."/>
            <person name="Ferrarezi J.A."/>
            <person name="Labate C.A."/>
        </authorList>
    </citation>
    <scope>NUCLEOTIDE SEQUENCE</scope>
    <source>
        <strain evidence="2">MF-1</strain>
    </source>
</reference>
<protein>
    <submittedName>
        <fullName evidence="2">Uncharacterized protein</fullName>
    </submittedName>
</protein>
<evidence type="ECO:0000313" key="3">
    <source>
        <dbReference type="Proteomes" id="UP000765509"/>
    </source>
</evidence>
<name>A0A9Q3PZE8_9BASI</name>
<sequence length="218" mass="24333">MAHVNSIIKSRIPLEAKRISQCLICKRSFSHKTILDHQNSGKQALTDQQADPATIQRTRKLRSIISLYHTAEHFAPLSDNERLVQFIDDSLLFKKPPTQYAAPNSSNVLASTIKTLPFNRPILRSGESEHDLNPVMSGQRIRVGKERWKALQDALCGTSSDQSQDEPSRTPGSFRFGSNYGAVDTLSGSLKTESSGGKAGLEIVKDNWEQIKRFQQID</sequence>
<dbReference type="OrthoDB" id="2506303at2759"/>
<evidence type="ECO:0000313" key="2">
    <source>
        <dbReference type="EMBL" id="MBW0578750.1"/>
    </source>
</evidence>
<proteinExistence type="predicted"/>
<feature type="region of interest" description="Disordered" evidence="1">
    <location>
        <begin position="156"/>
        <end position="177"/>
    </location>
</feature>
<dbReference type="EMBL" id="AVOT02103454">
    <property type="protein sequence ID" value="MBW0578750.1"/>
    <property type="molecule type" value="Genomic_DNA"/>
</dbReference>
<accession>A0A9Q3PZE8</accession>